<feature type="transmembrane region" description="Helical" evidence="2">
    <location>
        <begin position="144"/>
        <end position="163"/>
    </location>
</feature>
<feature type="region of interest" description="Disordered" evidence="1">
    <location>
        <begin position="210"/>
        <end position="230"/>
    </location>
</feature>
<name>A0A6L2PH03_COPFO</name>
<reference evidence="4" key="1">
    <citation type="submission" date="2020-01" db="EMBL/GenBank/DDBJ databases">
        <title>Draft genome sequence of the Termite Coptotermes fromosanus.</title>
        <authorList>
            <person name="Itakura S."/>
            <person name="Yosikawa Y."/>
            <person name="Umezawa K."/>
        </authorList>
    </citation>
    <scope>NUCLEOTIDE SEQUENCE [LARGE SCALE GENOMIC DNA]</scope>
</reference>
<accession>A0A6L2PH03</accession>
<proteinExistence type="predicted"/>
<evidence type="ECO:0000256" key="2">
    <source>
        <dbReference type="SAM" id="Phobius"/>
    </source>
</evidence>
<keyword evidence="2" id="KW-0472">Membrane</keyword>
<dbReference type="AlphaFoldDB" id="A0A6L2PH03"/>
<organism evidence="3 4">
    <name type="scientific">Coptotermes formosanus</name>
    <name type="common">Formosan subterranean termite</name>
    <dbReference type="NCBI Taxonomy" id="36987"/>
    <lineage>
        <taxon>Eukaryota</taxon>
        <taxon>Metazoa</taxon>
        <taxon>Ecdysozoa</taxon>
        <taxon>Arthropoda</taxon>
        <taxon>Hexapoda</taxon>
        <taxon>Insecta</taxon>
        <taxon>Pterygota</taxon>
        <taxon>Neoptera</taxon>
        <taxon>Polyneoptera</taxon>
        <taxon>Dictyoptera</taxon>
        <taxon>Blattodea</taxon>
        <taxon>Blattoidea</taxon>
        <taxon>Termitoidae</taxon>
        <taxon>Rhinotermitidae</taxon>
        <taxon>Coptotermes</taxon>
    </lineage>
</organism>
<dbReference type="EMBL" id="BLKM01007458">
    <property type="protein sequence ID" value="GFG30700.1"/>
    <property type="molecule type" value="Genomic_DNA"/>
</dbReference>
<evidence type="ECO:0000313" key="4">
    <source>
        <dbReference type="Proteomes" id="UP000502823"/>
    </source>
</evidence>
<protein>
    <submittedName>
        <fullName evidence="3">Uncharacterized protein</fullName>
    </submittedName>
</protein>
<keyword evidence="2" id="KW-1133">Transmembrane helix</keyword>
<keyword evidence="2" id="KW-0812">Transmembrane</keyword>
<evidence type="ECO:0000256" key="1">
    <source>
        <dbReference type="SAM" id="MobiDB-lite"/>
    </source>
</evidence>
<dbReference type="InParanoid" id="A0A6L2PH03"/>
<evidence type="ECO:0000313" key="3">
    <source>
        <dbReference type="EMBL" id="GFG30700.1"/>
    </source>
</evidence>
<keyword evidence="4" id="KW-1185">Reference proteome</keyword>
<comment type="caution">
    <text evidence="3">The sequence shown here is derived from an EMBL/GenBank/DDBJ whole genome shotgun (WGS) entry which is preliminary data.</text>
</comment>
<gene>
    <name evidence="3" type="ORF">Cfor_07476</name>
</gene>
<feature type="transmembrane region" description="Helical" evidence="2">
    <location>
        <begin position="114"/>
        <end position="138"/>
    </location>
</feature>
<dbReference type="Proteomes" id="UP000502823">
    <property type="component" value="Unassembled WGS sequence"/>
</dbReference>
<dbReference type="OrthoDB" id="7429417at2759"/>
<sequence length="230" mass="26059">MTAVQNGLLCCENKFVIYKFIAQLCRHCHPGVGISRSAHKQKPKTSSQSIYIQDLRVSTVLLQSQTSWSFLTFRQTKQSANTEVTAATKQTDKGKLDPEQLKQRSRTKKKVKKLIHLIKIIVVVVLISLKIVKLLYVFGKVLEFKMVILVGINTLINVVRLFLDWKKGKDPHNVVHYEEAHHEHIHDGSHYDSGDKGWLGGGWSRSHPNGGRSLTHPHDLAYSAQKPLPQ</sequence>
<feature type="compositionally biased region" description="Basic and acidic residues" evidence="1">
    <location>
        <begin position="90"/>
        <end position="102"/>
    </location>
</feature>
<feature type="region of interest" description="Disordered" evidence="1">
    <location>
        <begin position="82"/>
        <end position="104"/>
    </location>
</feature>